<reference evidence="1" key="1">
    <citation type="submission" date="2020-05" db="EMBL/GenBank/DDBJ databases">
        <title>Large-scale comparative analyses of tick genomes elucidate their genetic diversity and vector capacities.</title>
        <authorList>
            <person name="Jia N."/>
            <person name="Wang J."/>
            <person name="Shi W."/>
            <person name="Du L."/>
            <person name="Sun Y."/>
            <person name="Zhan W."/>
            <person name="Jiang J."/>
            <person name="Wang Q."/>
            <person name="Zhang B."/>
            <person name="Ji P."/>
            <person name="Sakyi L.B."/>
            <person name="Cui X."/>
            <person name="Yuan T."/>
            <person name="Jiang B."/>
            <person name="Yang W."/>
            <person name="Lam T.T.-Y."/>
            <person name="Chang Q."/>
            <person name="Ding S."/>
            <person name="Wang X."/>
            <person name="Zhu J."/>
            <person name="Ruan X."/>
            <person name="Zhao L."/>
            <person name="Wei J."/>
            <person name="Que T."/>
            <person name="Du C."/>
            <person name="Cheng J."/>
            <person name="Dai P."/>
            <person name="Han X."/>
            <person name="Huang E."/>
            <person name="Gao Y."/>
            <person name="Liu J."/>
            <person name="Shao H."/>
            <person name="Ye R."/>
            <person name="Li L."/>
            <person name="Wei W."/>
            <person name="Wang X."/>
            <person name="Wang C."/>
            <person name="Yang T."/>
            <person name="Huo Q."/>
            <person name="Li W."/>
            <person name="Guo W."/>
            <person name="Chen H."/>
            <person name="Zhou L."/>
            <person name="Ni X."/>
            <person name="Tian J."/>
            <person name="Zhou Y."/>
            <person name="Sheng Y."/>
            <person name="Liu T."/>
            <person name="Pan Y."/>
            <person name="Xia L."/>
            <person name="Li J."/>
            <person name="Zhao F."/>
            <person name="Cao W."/>
        </authorList>
    </citation>
    <scope>NUCLEOTIDE SEQUENCE</scope>
    <source>
        <strain evidence="1">Dsil-2018</strain>
    </source>
</reference>
<dbReference type="EMBL" id="CM023474">
    <property type="protein sequence ID" value="KAH7950070.1"/>
    <property type="molecule type" value="Genomic_DNA"/>
</dbReference>
<dbReference type="Proteomes" id="UP000821865">
    <property type="component" value="Chromosome 5"/>
</dbReference>
<keyword evidence="2" id="KW-1185">Reference proteome</keyword>
<evidence type="ECO:0000313" key="1">
    <source>
        <dbReference type="EMBL" id="KAH7950070.1"/>
    </source>
</evidence>
<proteinExistence type="predicted"/>
<comment type="caution">
    <text evidence="1">The sequence shown here is derived from an EMBL/GenBank/DDBJ whole genome shotgun (WGS) entry which is preliminary data.</text>
</comment>
<sequence>MVESAKLWSTDLGLPADCVEFCPVRPELFVVGMYKLDEEAGERHGALTTFQWHGGADVQLLCHSGSLPGALDVKWRDDILAGAFSDGSVRLCQLRKERLEPEASCQAANCLALAVAWAPGGDKLAVSCSNGSVSILSCGSASLESTAEIQCHNFEAWTVAWDAAQPHVFYTGGDDCRFCCWDERSPAQAVRTLRRHTMGVTAIAPHPSQDHVLASGSYDEQVLLWDTRSFSKPLAEGQAGGGVWRLRWRTGPPHQQQLLAVAAMHGGACVLAYSSADVLQRVCTFDGHQSMVYGIDWAGEDTLASCSFYDKHLALWRHDNLRES</sequence>
<protein>
    <submittedName>
        <fullName evidence="1">Uncharacterized protein</fullName>
    </submittedName>
</protein>
<accession>A0ACB8CSL7</accession>
<organism evidence="1 2">
    <name type="scientific">Dermacentor silvarum</name>
    <name type="common">Tick</name>
    <dbReference type="NCBI Taxonomy" id="543639"/>
    <lineage>
        <taxon>Eukaryota</taxon>
        <taxon>Metazoa</taxon>
        <taxon>Ecdysozoa</taxon>
        <taxon>Arthropoda</taxon>
        <taxon>Chelicerata</taxon>
        <taxon>Arachnida</taxon>
        <taxon>Acari</taxon>
        <taxon>Parasitiformes</taxon>
        <taxon>Ixodida</taxon>
        <taxon>Ixodoidea</taxon>
        <taxon>Ixodidae</taxon>
        <taxon>Rhipicephalinae</taxon>
        <taxon>Dermacentor</taxon>
    </lineage>
</organism>
<gene>
    <name evidence="1" type="ORF">HPB49_019332</name>
</gene>
<evidence type="ECO:0000313" key="2">
    <source>
        <dbReference type="Proteomes" id="UP000821865"/>
    </source>
</evidence>
<name>A0ACB8CSL7_DERSI</name>